<dbReference type="RefSeq" id="WP_076043293.1">
    <property type="nucleotide sequence ID" value="NZ_MQUR01000006.1"/>
</dbReference>
<evidence type="ECO:0000256" key="1">
    <source>
        <dbReference type="RuleBase" id="RU000411"/>
    </source>
</evidence>
<dbReference type="Gene3D" id="3.30.497.10">
    <property type="entry name" value="Antithrombin, subunit I, domain 2"/>
    <property type="match status" value="2"/>
</dbReference>
<organism evidence="3 4">
    <name type="scientific">Streptomyces amritsarensis</name>
    <dbReference type="NCBI Taxonomy" id="681158"/>
    <lineage>
        <taxon>Bacteria</taxon>
        <taxon>Bacillati</taxon>
        <taxon>Actinomycetota</taxon>
        <taxon>Actinomycetes</taxon>
        <taxon>Kitasatosporales</taxon>
        <taxon>Streptomycetaceae</taxon>
        <taxon>Streptomyces</taxon>
    </lineage>
</organism>
<dbReference type="Pfam" id="PF00079">
    <property type="entry name" value="Serpin"/>
    <property type="match status" value="1"/>
</dbReference>
<accession>A0ABX3G861</accession>
<dbReference type="SMART" id="SM00093">
    <property type="entry name" value="SERPIN"/>
    <property type="match status" value="1"/>
</dbReference>
<dbReference type="PANTHER" id="PTHR11461:SF211">
    <property type="entry name" value="GH10112P-RELATED"/>
    <property type="match status" value="1"/>
</dbReference>
<evidence type="ECO:0000259" key="2">
    <source>
        <dbReference type="SMART" id="SM00093"/>
    </source>
</evidence>
<dbReference type="InterPro" id="IPR036186">
    <property type="entry name" value="Serpin_sf"/>
</dbReference>
<gene>
    <name evidence="3" type="ORF">AVW11_04305</name>
</gene>
<comment type="similarity">
    <text evidence="1">Belongs to the serpin family.</text>
</comment>
<protein>
    <submittedName>
        <fullName evidence="3">Proteinase inhibitor I4 serpin</fullName>
    </submittedName>
</protein>
<evidence type="ECO:0000313" key="4">
    <source>
        <dbReference type="Proteomes" id="UP000187151"/>
    </source>
</evidence>
<keyword evidence="4" id="KW-1185">Reference proteome</keyword>
<proteinExistence type="inferred from homology"/>
<comment type="caution">
    <text evidence="3">The sequence shown here is derived from an EMBL/GenBank/DDBJ whole genome shotgun (WGS) entry which is preliminary data.</text>
</comment>
<name>A0ABX3G861_9ACTN</name>
<feature type="domain" description="Serpin" evidence="2">
    <location>
        <begin position="14"/>
        <end position="394"/>
    </location>
</feature>
<sequence length="406" mass="43137">MGVSTTTVRAVNGLTARWAAASDAGEDGAGAAVFSAAGVWPLLAYLADGAEGTARADLAEALGLPAGRAAHAAHELLAAMDAMRGLRTGLGLWTKRTLELGQEWEAALPPDVHGVLTGDPVADHRALDAWTMKRTGGLIDRMPLTLTEDTQMVLASALSMRTRWLSPFHEVELETEYAPWATGPRLGLSRESAVLDRVGVAETPGGHVTELKVLGTNALDVHLLLGEEGMRPGQVLGAGVDLLAGRCAVLPGPRLPFGNPGPGLQVEKVRRTRPEPPSLEVTTAAYDVHASHDLLRLHRLFGLTTARDTSRGHFPGISDFPLAIGSAEQNTMAKFGALGFEAAAVTAFGEVGAGISDLRYMTTRISAAFDRPFGFLALHRHTRLVLTAGWVTDPLPFPGHDWEDEW</sequence>
<dbReference type="InterPro" id="IPR000215">
    <property type="entry name" value="Serpin_fam"/>
</dbReference>
<dbReference type="SUPFAM" id="SSF56574">
    <property type="entry name" value="Serpins"/>
    <property type="match status" value="2"/>
</dbReference>
<reference evidence="3 4" key="1">
    <citation type="submission" date="2016-01" db="EMBL/GenBank/DDBJ databases">
        <title>Streptomyces amritsarensis strain MTCC 11845 genome sequencing and assembly.</title>
        <authorList>
            <person name="Sharma D."/>
            <person name="Nair G.R."/>
            <person name="Kaur G."/>
            <person name="Manhas R.K."/>
            <person name="Mayilraj S."/>
        </authorList>
    </citation>
    <scope>NUCLEOTIDE SEQUENCE [LARGE SCALE GENOMIC DNA]</scope>
    <source>
        <strain evidence="3 4">MTCC 11845</strain>
    </source>
</reference>
<dbReference type="InterPro" id="IPR042178">
    <property type="entry name" value="Serpin_sf_1"/>
</dbReference>
<dbReference type="InterPro" id="IPR023796">
    <property type="entry name" value="Serpin_dom"/>
</dbReference>
<evidence type="ECO:0000313" key="3">
    <source>
        <dbReference type="EMBL" id="OLZ72327.1"/>
    </source>
</evidence>
<dbReference type="PANTHER" id="PTHR11461">
    <property type="entry name" value="SERINE PROTEASE INHIBITOR, SERPIN"/>
    <property type="match status" value="1"/>
</dbReference>
<dbReference type="Proteomes" id="UP000187151">
    <property type="component" value="Unassembled WGS sequence"/>
</dbReference>
<dbReference type="EMBL" id="MQUR01000006">
    <property type="protein sequence ID" value="OLZ72327.1"/>
    <property type="molecule type" value="Genomic_DNA"/>
</dbReference>